<dbReference type="Proteomes" id="UP000235388">
    <property type="component" value="Unassembled WGS sequence"/>
</dbReference>
<dbReference type="PANTHER" id="PTHR33096">
    <property type="entry name" value="CXC2 DOMAIN-CONTAINING PROTEIN"/>
    <property type="match status" value="1"/>
</dbReference>
<dbReference type="AlphaFoldDB" id="A0A2N5TE64"/>
<dbReference type="InterPro" id="IPR040521">
    <property type="entry name" value="KDZ"/>
</dbReference>
<dbReference type="PANTHER" id="PTHR33096:SF1">
    <property type="entry name" value="CXC1-LIKE CYSTEINE CLUSTER ASSOCIATED WITH KDZ TRANSPOSASES DOMAIN-CONTAINING PROTEIN"/>
    <property type="match status" value="1"/>
</dbReference>
<evidence type="ECO:0008006" key="3">
    <source>
        <dbReference type="Google" id="ProtNLM"/>
    </source>
</evidence>
<keyword evidence="2" id="KW-1185">Reference proteome</keyword>
<dbReference type="STRING" id="200324.A0A2N5TE64"/>
<reference evidence="1 2" key="1">
    <citation type="submission" date="2017-11" db="EMBL/GenBank/DDBJ databases">
        <title>De novo assembly and phasing of dikaryotic genomes from two isolates of Puccinia coronata f. sp. avenae, the causal agent of oat crown rust.</title>
        <authorList>
            <person name="Miller M.E."/>
            <person name="Zhang Y."/>
            <person name="Omidvar V."/>
            <person name="Sperschneider J."/>
            <person name="Schwessinger B."/>
            <person name="Raley C."/>
            <person name="Palmer J.M."/>
            <person name="Garnica D."/>
            <person name="Upadhyaya N."/>
            <person name="Rathjen J."/>
            <person name="Taylor J.M."/>
            <person name="Park R.F."/>
            <person name="Dodds P.N."/>
            <person name="Hirsch C.D."/>
            <person name="Kianian S.F."/>
            <person name="Figueroa M."/>
        </authorList>
    </citation>
    <scope>NUCLEOTIDE SEQUENCE [LARGE SCALE GENOMIC DNA]</scope>
    <source>
        <strain evidence="1">12NC29</strain>
    </source>
</reference>
<dbReference type="EMBL" id="PGCJ01000710">
    <property type="protein sequence ID" value="PLW23759.1"/>
    <property type="molecule type" value="Genomic_DNA"/>
</dbReference>
<name>A0A2N5TE64_9BASI</name>
<evidence type="ECO:0000313" key="2">
    <source>
        <dbReference type="Proteomes" id="UP000235388"/>
    </source>
</evidence>
<comment type="caution">
    <text evidence="1">The sequence shown here is derived from an EMBL/GenBank/DDBJ whole genome shotgun (WGS) entry which is preliminary data.</text>
</comment>
<protein>
    <recommendedName>
        <fullName evidence="3">CxC1-like cysteine cluster associated with KDZ transposases domain-containing protein</fullName>
    </recommendedName>
</protein>
<proteinExistence type="predicted"/>
<accession>A0A2N5TE64</accession>
<organism evidence="1 2">
    <name type="scientific">Puccinia coronata f. sp. avenae</name>
    <dbReference type="NCBI Taxonomy" id="200324"/>
    <lineage>
        <taxon>Eukaryota</taxon>
        <taxon>Fungi</taxon>
        <taxon>Dikarya</taxon>
        <taxon>Basidiomycota</taxon>
        <taxon>Pucciniomycotina</taxon>
        <taxon>Pucciniomycetes</taxon>
        <taxon>Pucciniales</taxon>
        <taxon>Pucciniaceae</taxon>
        <taxon>Puccinia</taxon>
    </lineage>
</organism>
<dbReference type="Pfam" id="PF18758">
    <property type="entry name" value="KDZ"/>
    <property type="match status" value="1"/>
</dbReference>
<dbReference type="OrthoDB" id="2506007at2759"/>
<sequence length="259" mass="30041">MGSCCRHDSVIYLANIHCTGKNRALPLSIIKRLLENIDSDWPVGVLYDLGCSLDKYINARHIFPKNCLCLKFGTLVFHAYVHEWPCQVLYNPWYQKGWALSDGESLERLWSSLSPQRGILNLASWLRKKFEQALTRRNTEIKVISSLSRLQNPHGDGKYTVKFFCSQWDDQVRVALQKKNKQDQNSKLADFLLNEELIESYRERILKGKWAKGLFNMNKLFDVIRDKHESQKKMTASMGRDCNELCALRKSELGLLTLL</sequence>
<gene>
    <name evidence="1" type="ORF">PCANC_28644</name>
</gene>
<evidence type="ECO:0000313" key="1">
    <source>
        <dbReference type="EMBL" id="PLW23759.1"/>
    </source>
</evidence>